<dbReference type="EMBL" id="BAHC01000197">
    <property type="protein sequence ID" value="GAB92921.1"/>
    <property type="molecule type" value="Genomic_DNA"/>
</dbReference>
<comment type="caution">
    <text evidence="8">Lacks conserved residue(s) required for the propagation of feature annotation.</text>
</comment>
<reference evidence="10 11" key="1">
    <citation type="submission" date="2012-08" db="EMBL/GenBank/DDBJ databases">
        <title>Whole genome shotgun sequence of Gordonia rhizosphera NBRC 16068.</title>
        <authorList>
            <person name="Takarada H."/>
            <person name="Isaki S."/>
            <person name="Hosoyama A."/>
            <person name="Tsuchikane K."/>
            <person name="Katsumata H."/>
            <person name="Baba S."/>
            <person name="Ohji S."/>
            <person name="Yamazaki S."/>
            <person name="Fujita N."/>
        </authorList>
    </citation>
    <scope>NUCLEOTIDE SEQUENCE [LARGE SCALE GENOMIC DNA]</scope>
    <source>
        <strain evidence="10 11">NBRC 16068</strain>
    </source>
</reference>
<feature type="binding site" evidence="8">
    <location>
        <position position="28"/>
    </location>
    <ligand>
        <name>3-phosphoshikimate</name>
        <dbReference type="ChEBI" id="CHEBI:145989"/>
    </ligand>
</feature>
<dbReference type="Pfam" id="PF00275">
    <property type="entry name" value="EPSP_synthase"/>
    <property type="match status" value="1"/>
</dbReference>
<dbReference type="PANTHER" id="PTHR21090:SF5">
    <property type="entry name" value="PENTAFUNCTIONAL AROM POLYPEPTIDE"/>
    <property type="match status" value="1"/>
</dbReference>
<dbReference type="PANTHER" id="PTHR21090">
    <property type="entry name" value="AROM/DEHYDROQUINATE SYNTHASE"/>
    <property type="match status" value="1"/>
</dbReference>
<comment type="similarity">
    <text evidence="2 8">Belongs to the EPSP synthase family.</text>
</comment>
<feature type="binding site" evidence="8">
    <location>
        <position position="166"/>
    </location>
    <ligand>
        <name>phosphoenolpyruvate</name>
        <dbReference type="ChEBI" id="CHEBI:58702"/>
    </ligand>
</feature>
<dbReference type="InterPro" id="IPR006264">
    <property type="entry name" value="EPSP_synthase"/>
</dbReference>
<feature type="binding site" evidence="8">
    <location>
        <position position="308"/>
    </location>
    <ligand>
        <name>3-phosphoshikimate</name>
        <dbReference type="ChEBI" id="CHEBI:145989"/>
    </ligand>
</feature>
<feature type="binding site" evidence="8">
    <location>
        <position position="164"/>
    </location>
    <ligand>
        <name>3-phosphoshikimate</name>
        <dbReference type="ChEBI" id="CHEBI:145989"/>
    </ligand>
</feature>
<dbReference type="NCBIfam" id="TIGR01356">
    <property type="entry name" value="aroA"/>
    <property type="match status" value="1"/>
</dbReference>
<dbReference type="HAMAP" id="MF_00210">
    <property type="entry name" value="EPSP_synth"/>
    <property type="match status" value="1"/>
</dbReference>
<feature type="binding site" evidence="8">
    <location>
        <position position="380"/>
    </location>
    <ligand>
        <name>phosphoenolpyruvate</name>
        <dbReference type="ChEBI" id="CHEBI:58702"/>
    </ligand>
</feature>
<evidence type="ECO:0000256" key="4">
    <source>
        <dbReference type="ARBA" id="ARBA00022605"/>
    </source>
</evidence>
<comment type="function">
    <text evidence="8">Catalyzes the transfer of the enolpyruvyl moiety of phosphoenolpyruvate (PEP) to the 5-hydroxyl of shikimate-3-phosphate (S3P) to produce enolpyruvyl shikimate-3-phosphate and inorganic phosphate.</text>
</comment>
<proteinExistence type="inferred from homology"/>
<dbReference type="GO" id="GO:0009423">
    <property type="term" value="P:chorismate biosynthetic process"/>
    <property type="evidence" value="ECO:0007669"/>
    <property type="project" value="UniProtKB-UniRule"/>
</dbReference>
<dbReference type="UniPathway" id="UPA00053">
    <property type="reaction ID" value="UER00089"/>
</dbReference>
<dbReference type="InterPro" id="IPR001986">
    <property type="entry name" value="Enolpyruvate_Tfrase_dom"/>
</dbReference>
<evidence type="ECO:0000259" key="9">
    <source>
        <dbReference type="Pfam" id="PF00275"/>
    </source>
</evidence>
<comment type="subunit">
    <text evidence="8">Monomer.</text>
</comment>
<keyword evidence="4 8" id="KW-0028">Amino-acid biosynthesis</keyword>
<evidence type="ECO:0000256" key="1">
    <source>
        <dbReference type="ARBA" id="ARBA00004811"/>
    </source>
</evidence>
<gene>
    <name evidence="8 10" type="primary">aroA</name>
    <name evidence="10" type="ORF">GORHZ_197_00780</name>
</gene>
<dbReference type="EC" id="2.5.1.19" evidence="8"/>
<evidence type="ECO:0000256" key="8">
    <source>
        <dbReference type="HAMAP-Rule" id="MF_00210"/>
    </source>
</evidence>
<dbReference type="GO" id="GO:0009073">
    <property type="term" value="P:aromatic amino acid family biosynthetic process"/>
    <property type="evidence" value="ECO:0007669"/>
    <property type="project" value="UniProtKB-KW"/>
</dbReference>
<evidence type="ECO:0000256" key="3">
    <source>
        <dbReference type="ARBA" id="ARBA00022490"/>
    </source>
</evidence>
<feature type="binding site" evidence="8">
    <location>
        <position position="166"/>
    </location>
    <ligand>
        <name>3-phosphoshikimate</name>
        <dbReference type="ChEBI" id="CHEBI:145989"/>
    </ligand>
</feature>
<dbReference type="GO" id="GO:0005737">
    <property type="term" value="C:cytoplasm"/>
    <property type="evidence" value="ECO:0007669"/>
    <property type="project" value="UniProtKB-SubCell"/>
</dbReference>
<evidence type="ECO:0000256" key="2">
    <source>
        <dbReference type="ARBA" id="ARBA00009948"/>
    </source>
</evidence>
<dbReference type="RefSeq" id="WP_006337701.1">
    <property type="nucleotide sequence ID" value="NZ_BAHC01000197.1"/>
</dbReference>
<evidence type="ECO:0000256" key="6">
    <source>
        <dbReference type="ARBA" id="ARBA00023141"/>
    </source>
</evidence>
<feature type="domain" description="Enolpyruvate transferase" evidence="9">
    <location>
        <begin position="10"/>
        <end position="412"/>
    </location>
</feature>
<dbReference type="OrthoDB" id="9809920at2"/>
<dbReference type="eggNOG" id="COG0128">
    <property type="taxonomic scope" value="Bacteria"/>
</dbReference>
<dbReference type="InterPro" id="IPR023193">
    <property type="entry name" value="EPSP_synthase_CS"/>
</dbReference>
<dbReference type="AlphaFoldDB" id="K6WGM4"/>
<evidence type="ECO:0000313" key="10">
    <source>
        <dbReference type="EMBL" id="GAB92921.1"/>
    </source>
</evidence>
<dbReference type="InterPro" id="IPR013792">
    <property type="entry name" value="RNA3'P_cycl/enolpyr_Trfase_a/b"/>
</dbReference>
<dbReference type="Gene3D" id="3.65.10.10">
    <property type="entry name" value="Enolpyruvate transferase domain"/>
    <property type="match status" value="2"/>
</dbReference>
<feature type="binding site" evidence="8">
    <location>
        <position position="165"/>
    </location>
    <ligand>
        <name>3-phosphoshikimate</name>
        <dbReference type="ChEBI" id="CHEBI:145989"/>
    </ligand>
</feature>
<dbReference type="SUPFAM" id="SSF55205">
    <property type="entry name" value="EPT/RTPC-like"/>
    <property type="match status" value="1"/>
</dbReference>
<feature type="binding site" evidence="8">
    <location>
        <position position="339"/>
    </location>
    <ligand>
        <name>phosphoenolpyruvate</name>
        <dbReference type="ChEBI" id="CHEBI:58702"/>
    </ligand>
</feature>
<sequence>MSIWSAPNVTSPVVATVDLPGSKSITNRAFILAALADGPSTVRGALRSRDTNLMLNGLTGLGIGIRVDPADATTIAVDPAPMHGADVYCGLAGTVMRFLPPVAAFADGVVGFDGDEQARTRPLSTILDALRGLGVVVDGDRLPFAVKGTGSARGGEVTIDASASSQFVSGLLLSAARFDDGVTVRHVGAPVPSTPHIDMTLDMLTTAGVAVGRPGSNVWQVAPGPIHAVDWDIEPDLSNAAAFLAAGAVTGGAITVPRWPAATTQPGAQIVDILAEMGCAVEPTDGSLTVRGPEKLTGISIDLREIGELTPTVAALCALADGESVLSGIAHLRGHETDRLAALSTEINRLGGDCTETEDGLRIVPRPMHGALWRSYADHRMATAGALIGLAVQGLTVDDVQTTAKTLPDFVSMWQKMIGHP</sequence>
<feature type="binding site" evidence="8">
    <location>
        <position position="23"/>
    </location>
    <ligand>
        <name>3-phosphoshikimate</name>
        <dbReference type="ChEBI" id="CHEBI:145989"/>
    </ligand>
</feature>
<dbReference type="STRING" id="1108045.GORHZ_197_00780"/>
<keyword evidence="6 8" id="KW-0057">Aromatic amino acid biosynthesis</keyword>
<comment type="caution">
    <text evidence="10">The sequence shown here is derived from an EMBL/GenBank/DDBJ whole genome shotgun (WGS) entry which is preliminary data.</text>
</comment>
<comment type="catalytic activity">
    <reaction evidence="7">
        <text>3-phosphoshikimate + phosphoenolpyruvate = 5-O-(1-carboxyvinyl)-3-phosphoshikimate + phosphate</text>
        <dbReference type="Rhea" id="RHEA:21256"/>
        <dbReference type="ChEBI" id="CHEBI:43474"/>
        <dbReference type="ChEBI" id="CHEBI:57701"/>
        <dbReference type="ChEBI" id="CHEBI:58702"/>
        <dbReference type="ChEBI" id="CHEBI:145989"/>
        <dbReference type="EC" id="2.5.1.19"/>
    </reaction>
    <physiologicalReaction direction="left-to-right" evidence="7">
        <dbReference type="Rhea" id="RHEA:21257"/>
    </physiologicalReaction>
</comment>
<dbReference type="GO" id="GO:0008652">
    <property type="term" value="P:amino acid biosynthetic process"/>
    <property type="evidence" value="ECO:0007669"/>
    <property type="project" value="UniProtKB-KW"/>
</dbReference>
<comment type="pathway">
    <text evidence="1 8">Metabolic intermediate biosynthesis; chorismate biosynthesis; chorismate from D-erythrose 4-phosphate and phosphoenolpyruvate: step 6/7.</text>
</comment>
<dbReference type="FunFam" id="3.65.10.10:FF:000011">
    <property type="entry name" value="3-phosphoshikimate 1-carboxyvinyltransferase"/>
    <property type="match status" value="1"/>
</dbReference>
<dbReference type="PIRSF" id="PIRSF000505">
    <property type="entry name" value="EPSPS"/>
    <property type="match status" value="1"/>
</dbReference>
<feature type="binding site" evidence="8">
    <location>
        <position position="405"/>
    </location>
    <ligand>
        <name>phosphoenolpyruvate</name>
        <dbReference type="ChEBI" id="CHEBI:58702"/>
    </ligand>
</feature>
<comment type="subcellular location">
    <subcellularLocation>
        <location evidence="8">Cytoplasm</location>
    </subcellularLocation>
</comment>
<dbReference type="CDD" id="cd01556">
    <property type="entry name" value="EPSP_synthase"/>
    <property type="match status" value="1"/>
</dbReference>
<feature type="binding site" evidence="8">
    <location>
        <position position="193"/>
    </location>
    <ligand>
        <name>3-phosphoshikimate</name>
        <dbReference type="ChEBI" id="CHEBI:145989"/>
    </ligand>
</feature>
<evidence type="ECO:0000256" key="7">
    <source>
        <dbReference type="ARBA" id="ARBA00044633"/>
    </source>
</evidence>
<keyword evidence="3 8" id="KW-0963">Cytoplasm</keyword>
<evidence type="ECO:0000313" key="11">
    <source>
        <dbReference type="Proteomes" id="UP000008363"/>
    </source>
</evidence>
<feature type="binding site" evidence="8">
    <location>
        <position position="24"/>
    </location>
    <ligand>
        <name>3-phosphoshikimate</name>
        <dbReference type="ChEBI" id="CHEBI:145989"/>
    </ligand>
</feature>
<accession>K6WGM4</accession>
<feature type="binding site" evidence="8">
    <location>
        <position position="335"/>
    </location>
    <ligand>
        <name>3-phosphoshikimate</name>
        <dbReference type="ChEBI" id="CHEBI:145989"/>
    </ligand>
</feature>
<name>K6WGM4_9ACTN</name>
<protein>
    <recommendedName>
        <fullName evidence="8">3-phosphoshikimate 1-carboxyvinyltransferase</fullName>
        <ecNumber evidence="8">2.5.1.19</ecNumber>
    </recommendedName>
    <alternativeName>
        <fullName evidence="8">5-enolpyruvylshikimate-3-phosphate synthase</fullName>
        <shortName evidence="8">EPSP synthase</shortName>
        <shortName evidence="8">EPSPS</shortName>
    </alternativeName>
</protein>
<dbReference type="InterPro" id="IPR036968">
    <property type="entry name" value="Enolpyruvate_Tfrase_sf"/>
</dbReference>
<keyword evidence="11" id="KW-1185">Reference proteome</keyword>
<dbReference type="GO" id="GO:0003866">
    <property type="term" value="F:3-phosphoshikimate 1-carboxyvinyltransferase activity"/>
    <property type="evidence" value="ECO:0007669"/>
    <property type="project" value="UniProtKB-UniRule"/>
</dbReference>
<organism evidence="10 11">
    <name type="scientific">Gordonia rhizosphera NBRC 16068</name>
    <dbReference type="NCBI Taxonomy" id="1108045"/>
    <lineage>
        <taxon>Bacteria</taxon>
        <taxon>Bacillati</taxon>
        <taxon>Actinomycetota</taxon>
        <taxon>Actinomycetes</taxon>
        <taxon>Mycobacteriales</taxon>
        <taxon>Gordoniaceae</taxon>
        <taxon>Gordonia</taxon>
    </lineage>
</organism>
<dbReference type="PROSITE" id="PS00104">
    <property type="entry name" value="EPSP_SYNTHASE_1"/>
    <property type="match status" value="1"/>
</dbReference>
<dbReference type="PROSITE" id="PS00885">
    <property type="entry name" value="EPSP_SYNTHASE_2"/>
    <property type="match status" value="1"/>
</dbReference>
<feature type="binding site" evidence="8">
    <location>
        <position position="23"/>
    </location>
    <ligand>
        <name>phosphoenolpyruvate</name>
        <dbReference type="ChEBI" id="CHEBI:58702"/>
    </ligand>
</feature>
<keyword evidence="5 8" id="KW-0808">Transferase</keyword>
<evidence type="ECO:0000256" key="5">
    <source>
        <dbReference type="ARBA" id="ARBA00022679"/>
    </source>
</evidence>
<feature type="binding site" evidence="8">
    <location>
        <position position="93"/>
    </location>
    <ligand>
        <name>phosphoenolpyruvate</name>
        <dbReference type="ChEBI" id="CHEBI:58702"/>
    </ligand>
</feature>
<feature type="binding site" evidence="8">
    <location>
        <position position="121"/>
    </location>
    <ligand>
        <name>phosphoenolpyruvate</name>
        <dbReference type="ChEBI" id="CHEBI:58702"/>
    </ligand>
</feature>
<dbReference type="FunFam" id="3.65.10.10:FF:000010">
    <property type="entry name" value="3-phosphoshikimate 1-carboxyvinyltransferase"/>
    <property type="match status" value="1"/>
</dbReference>
<feature type="active site" description="Proton acceptor" evidence="8">
    <location>
        <position position="308"/>
    </location>
</feature>
<dbReference type="Proteomes" id="UP000008363">
    <property type="component" value="Unassembled WGS sequence"/>
</dbReference>